<gene>
    <name evidence="11" type="primary">fam20b</name>
</gene>
<feature type="binding site" evidence="7">
    <location>
        <begin position="213"/>
        <end position="216"/>
    </location>
    <ligand>
        <name>ATP</name>
        <dbReference type="ChEBI" id="CHEBI:30616"/>
    </ligand>
</feature>
<dbReference type="GO" id="GO:0016773">
    <property type="term" value="F:phosphotransferase activity, alcohol group as acceptor"/>
    <property type="evidence" value="ECO:0007669"/>
    <property type="project" value="TreeGrafter"/>
</dbReference>
<keyword evidence="8" id="KW-0479">Metal-binding</keyword>
<dbReference type="CDD" id="cd10470">
    <property type="entry name" value="FAM20B_C"/>
    <property type="match status" value="1"/>
</dbReference>
<keyword evidence="12" id="KW-1185">Reference proteome</keyword>
<proteinExistence type="inferred from homology"/>
<evidence type="ECO:0000259" key="10">
    <source>
        <dbReference type="Pfam" id="PF06702"/>
    </source>
</evidence>
<dbReference type="GO" id="GO:0046872">
    <property type="term" value="F:metal ion binding"/>
    <property type="evidence" value="ECO:0007669"/>
    <property type="project" value="UniProtKB-KW"/>
</dbReference>
<dbReference type="PANTHER" id="PTHR12450:SF14">
    <property type="entry name" value="GLYCOSAMINOGLYCAN XYLOSYLKINASE"/>
    <property type="match status" value="1"/>
</dbReference>
<feature type="binding site" evidence="7">
    <location>
        <position position="123"/>
    </location>
    <ligand>
        <name>ATP</name>
        <dbReference type="ChEBI" id="CHEBI:30616"/>
    </ligand>
</feature>
<keyword evidence="3" id="KW-0333">Golgi apparatus</keyword>
<feature type="binding site" evidence="8">
    <location>
        <position position="300"/>
    </location>
    <ligand>
        <name>Mn(2+)</name>
        <dbReference type="ChEBI" id="CHEBI:29035"/>
    </ligand>
</feature>
<dbReference type="InterPro" id="IPR024869">
    <property type="entry name" value="FAM20"/>
</dbReference>
<evidence type="ECO:0000256" key="5">
    <source>
        <dbReference type="ARBA" id="ARBA00023180"/>
    </source>
</evidence>
<keyword evidence="7" id="KW-0547">Nucleotide-binding</keyword>
<reference evidence="11" key="1">
    <citation type="submission" date="2025-08" db="UniProtKB">
        <authorList>
            <consortium name="Ensembl"/>
        </authorList>
    </citation>
    <scope>IDENTIFICATION</scope>
</reference>
<comment type="similarity">
    <text evidence="2">Belongs to the FAM20 family.</text>
</comment>
<keyword evidence="5" id="KW-0325">Glycoprotein</keyword>
<feature type="domain" description="FAM20 C-terminal" evidence="10">
    <location>
        <begin position="181"/>
        <end position="388"/>
    </location>
</feature>
<feature type="binding site" evidence="7">
    <location>
        <position position="285"/>
    </location>
    <ligand>
        <name>ATP</name>
        <dbReference type="ChEBI" id="CHEBI:30616"/>
    </ligand>
</feature>
<comment type="cofactor">
    <cofactor evidence="8">
        <name>Mn(2+)</name>
        <dbReference type="ChEBI" id="CHEBI:29035"/>
    </cofactor>
</comment>
<reference evidence="11" key="2">
    <citation type="submission" date="2025-09" db="UniProtKB">
        <authorList>
            <consortium name="Ensembl"/>
        </authorList>
    </citation>
    <scope>IDENTIFICATION</scope>
</reference>
<dbReference type="InterPro" id="IPR009581">
    <property type="entry name" value="FAM20_C"/>
</dbReference>
<dbReference type="AlphaFoldDB" id="A0A8C2ZGN9"/>
<feature type="chain" id="PRO_5034877892" evidence="9">
    <location>
        <begin position="23"/>
        <end position="400"/>
    </location>
</feature>
<evidence type="ECO:0000256" key="3">
    <source>
        <dbReference type="ARBA" id="ARBA00023034"/>
    </source>
</evidence>
<dbReference type="Pfam" id="PF06702">
    <property type="entry name" value="Fam20C"/>
    <property type="match status" value="1"/>
</dbReference>
<organism evidence="11 12">
    <name type="scientific">Cyclopterus lumpus</name>
    <name type="common">Lumpsucker</name>
    <dbReference type="NCBI Taxonomy" id="8103"/>
    <lineage>
        <taxon>Eukaryota</taxon>
        <taxon>Metazoa</taxon>
        <taxon>Chordata</taxon>
        <taxon>Craniata</taxon>
        <taxon>Vertebrata</taxon>
        <taxon>Euteleostomi</taxon>
        <taxon>Actinopterygii</taxon>
        <taxon>Neopterygii</taxon>
        <taxon>Teleostei</taxon>
        <taxon>Neoteleostei</taxon>
        <taxon>Acanthomorphata</taxon>
        <taxon>Eupercaria</taxon>
        <taxon>Perciformes</taxon>
        <taxon>Cottioidei</taxon>
        <taxon>Cottales</taxon>
        <taxon>Cyclopteridae</taxon>
        <taxon>Cyclopterus</taxon>
    </lineage>
</organism>
<protein>
    <submittedName>
        <fullName evidence="11">FAM20B glycosaminoglycan xylosylkinase</fullName>
    </submittedName>
</protein>
<dbReference type="GeneTree" id="ENSGT00950000182951"/>
<evidence type="ECO:0000256" key="9">
    <source>
        <dbReference type="SAM" id="SignalP"/>
    </source>
</evidence>
<dbReference type="GO" id="GO:0005524">
    <property type="term" value="F:ATP binding"/>
    <property type="evidence" value="ECO:0007669"/>
    <property type="project" value="UniProtKB-KW"/>
</dbReference>
<feature type="signal peptide" evidence="9">
    <location>
        <begin position="1"/>
        <end position="22"/>
    </location>
</feature>
<dbReference type="Proteomes" id="UP000694565">
    <property type="component" value="Unplaced"/>
</dbReference>
<dbReference type="GO" id="GO:0005794">
    <property type="term" value="C:Golgi apparatus"/>
    <property type="evidence" value="ECO:0007669"/>
    <property type="project" value="UniProtKB-SubCell"/>
</dbReference>
<evidence type="ECO:0000256" key="1">
    <source>
        <dbReference type="ARBA" id="ARBA00004555"/>
    </source>
</evidence>
<accession>A0A8C2ZGN9</accession>
<feature type="binding site" evidence="7">
    <location>
        <position position="300"/>
    </location>
    <ligand>
        <name>ATP</name>
        <dbReference type="ChEBI" id="CHEBI:30616"/>
    </ligand>
</feature>
<evidence type="ECO:0000256" key="8">
    <source>
        <dbReference type="PIRSR" id="PIRSR624869-3"/>
    </source>
</evidence>
<keyword evidence="4" id="KW-1015">Disulfide bond</keyword>
<keyword evidence="8" id="KW-0464">Manganese</keyword>
<comment type="subcellular location">
    <subcellularLocation>
        <location evidence="1">Golgi apparatus</location>
    </subcellularLocation>
</comment>
<feature type="active site" evidence="6">
    <location>
        <position position="280"/>
    </location>
</feature>
<sequence length="400" mass="44777">MKLKQRMVVLCAVLLLLGLAKIFLLDGGEGSAASRRDLRAFRKMEAGLSLSRGARLTHTLQSPWEIASQWVGPREVYPEETPELAAVLTALSSARIERADVGYKGTQLKALLVLDGGQKVVFKPKRCNRDYGSVNCCVTRFWCPVRILGFRRAPLVVGRNVNVRTEIKPVATDQLLGTFLMQGNNTCFYGKCYYCRESEPACAEGEIMEGSLTLWLPDVWPLQKHRHPWGRTYREGKLARWEYDESYCEAVKKMPPYDAGPRLLDVIDTAIFDYLIGNADRHHYESFQDDGGASMLILLDNAKSFGNAALDERSILAPLYQCCMVRVSTWNRLNLLKSGALSSAVRQALAFDPIRPALAEPHLAALDRRLSGVMATVKQCMEAQSPDNTLIEDRMNLPHP</sequence>
<keyword evidence="7" id="KW-0067">ATP-binding</keyword>
<feature type="binding site" evidence="7">
    <location>
        <position position="107"/>
    </location>
    <ligand>
        <name>ATP</name>
        <dbReference type="ChEBI" id="CHEBI:30616"/>
    </ligand>
</feature>
<keyword evidence="9" id="KW-0732">Signal</keyword>
<dbReference type="PANTHER" id="PTHR12450">
    <property type="entry name" value="DENTIN MATRIX PROTEIN 4 PROTEIN FAM20"/>
    <property type="match status" value="1"/>
</dbReference>
<evidence type="ECO:0000256" key="4">
    <source>
        <dbReference type="ARBA" id="ARBA00023157"/>
    </source>
</evidence>
<evidence type="ECO:0000313" key="11">
    <source>
        <dbReference type="Ensembl" id="ENSCLMP00005026875.1"/>
    </source>
</evidence>
<evidence type="ECO:0000256" key="2">
    <source>
        <dbReference type="ARBA" id="ARBA00006557"/>
    </source>
</evidence>
<dbReference type="Ensembl" id="ENSCLMT00005028045.1">
    <property type="protein sequence ID" value="ENSCLMP00005026875.1"/>
    <property type="gene ID" value="ENSCLMG00005013091.1"/>
</dbReference>
<name>A0A8C2ZGN9_CYCLU</name>
<evidence type="ECO:0000256" key="6">
    <source>
        <dbReference type="PIRSR" id="PIRSR624869-1"/>
    </source>
</evidence>
<dbReference type="GO" id="GO:0030166">
    <property type="term" value="P:proteoglycan biosynthetic process"/>
    <property type="evidence" value="ECO:0007669"/>
    <property type="project" value="TreeGrafter"/>
</dbReference>
<evidence type="ECO:0000313" key="12">
    <source>
        <dbReference type="Proteomes" id="UP000694565"/>
    </source>
</evidence>
<evidence type="ECO:0000256" key="7">
    <source>
        <dbReference type="PIRSR" id="PIRSR624869-2"/>
    </source>
</evidence>